<feature type="domain" description="HTH CENPB-type" evidence="3">
    <location>
        <begin position="17"/>
        <end position="90"/>
    </location>
</feature>
<dbReference type="AlphaFoldDB" id="A0AAV8ZL92"/>
<protein>
    <recommendedName>
        <fullName evidence="3">HTH CENPB-type domain-containing protein</fullName>
    </recommendedName>
</protein>
<dbReference type="InterPro" id="IPR009057">
    <property type="entry name" value="Homeodomain-like_sf"/>
</dbReference>
<dbReference type="Gene3D" id="1.10.10.60">
    <property type="entry name" value="Homeodomain-like"/>
    <property type="match status" value="1"/>
</dbReference>
<dbReference type="GO" id="GO:0003677">
    <property type="term" value="F:DNA binding"/>
    <property type="evidence" value="ECO:0007669"/>
    <property type="project" value="UniProtKB-KW"/>
</dbReference>
<evidence type="ECO:0000259" key="3">
    <source>
        <dbReference type="PROSITE" id="PS51253"/>
    </source>
</evidence>
<gene>
    <name evidence="4" type="ORF">NQ314_003645</name>
</gene>
<dbReference type="Proteomes" id="UP001162156">
    <property type="component" value="Unassembled WGS sequence"/>
</dbReference>
<dbReference type="SMART" id="SM00674">
    <property type="entry name" value="CENPB"/>
    <property type="match status" value="1"/>
</dbReference>
<proteinExistence type="predicted"/>
<accession>A0AAV8ZL92</accession>
<dbReference type="PANTHER" id="PTHR19303">
    <property type="entry name" value="TRANSPOSON"/>
    <property type="match status" value="1"/>
</dbReference>
<evidence type="ECO:0000256" key="2">
    <source>
        <dbReference type="ARBA" id="ARBA00023125"/>
    </source>
</evidence>
<reference evidence="4" key="1">
    <citation type="journal article" date="2023" name="Insect Mol. Biol.">
        <title>Genome sequencing provides insights into the evolution of gene families encoding plant cell wall-degrading enzymes in longhorned beetles.</title>
        <authorList>
            <person name="Shin N.R."/>
            <person name="Okamura Y."/>
            <person name="Kirsch R."/>
            <person name="Pauchet Y."/>
        </authorList>
    </citation>
    <scope>NUCLEOTIDE SEQUENCE</scope>
    <source>
        <strain evidence="4">RBIC_L_NR</strain>
    </source>
</reference>
<keyword evidence="5" id="KW-1185">Reference proteome</keyword>
<sequence>MNNVGTLSESLKPNKIQKCTLRKAENPKMESAPYKWFLKQRERNLPVTGEMIKQKALDFYTKLKIGNENFNASDGWLQKFKWQVTTLLCRVTLFITKLS</sequence>
<organism evidence="4 5">
    <name type="scientific">Rhamnusium bicolor</name>
    <dbReference type="NCBI Taxonomy" id="1586634"/>
    <lineage>
        <taxon>Eukaryota</taxon>
        <taxon>Metazoa</taxon>
        <taxon>Ecdysozoa</taxon>
        <taxon>Arthropoda</taxon>
        <taxon>Hexapoda</taxon>
        <taxon>Insecta</taxon>
        <taxon>Pterygota</taxon>
        <taxon>Neoptera</taxon>
        <taxon>Endopterygota</taxon>
        <taxon>Coleoptera</taxon>
        <taxon>Polyphaga</taxon>
        <taxon>Cucujiformia</taxon>
        <taxon>Chrysomeloidea</taxon>
        <taxon>Cerambycidae</taxon>
        <taxon>Lepturinae</taxon>
        <taxon>Rhagiini</taxon>
        <taxon>Rhamnusium</taxon>
    </lineage>
</organism>
<evidence type="ECO:0000256" key="1">
    <source>
        <dbReference type="ARBA" id="ARBA00004123"/>
    </source>
</evidence>
<keyword evidence="2" id="KW-0238">DNA-binding</keyword>
<dbReference type="InterPro" id="IPR006600">
    <property type="entry name" value="HTH_CenpB_DNA-bd_dom"/>
</dbReference>
<name>A0AAV8ZL92_9CUCU</name>
<dbReference type="SUPFAM" id="SSF46689">
    <property type="entry name" value="Homeodomain-like"/>
    <property type="match status" value="1"/>
</dbReference>
<dbReference type="PANTHER" id="PTHR19303:SF73">
    <property type="entry name" value="PROTEIN PDC2"/>
    <property type="match status" value="1"/>
</dbReference>
<evidence type="ECO:0000313" key="5">
    <source>
        <dbReference type="Proteomes" id="UP001162156"/>
    </source>
</evidence>
<dbReference type="PROSITE" id="PS51253">
    <property type="entry name" value="HTH_CENPB"/>
    <property type="match status" value="1"/>
</dbReference>
<dbReference type="GO" id="GO:0005634">
    <property type="term" value="C:nucleus"/>
    <property type="evidence" value="ECO:0007669"/>
    <property type="project" value="UniProtKB-SubCell"/>
</dbReference>
<dbReference type="EMBL" id="JANEYF010001035">
    <property type="protein sequence ID" value="KAJ8966277.1"/>
    <property type="molecule type" value="Genomic_DNA"/>
</dbReference>
<evidence type="ECO:0000313" key="4">
    <source>
        <dbReference type="EMBL" id="KAJ8966277.1"/>
    </source>
</evidence>
<comment type="subcellular location">
    <subcellularLocation>
        <location evidence="1">Nucleus</location>
    </subcellularLocation>
</comment>
<dbReference type="InterPro" id="IPR050863">
    <property type="entry name" value="CenT-Element_Derived"/>
</dbReference>
<dbReference type="Pfam" id="PF03221">
    <property type="entry name" value="HTH_Tnp_Tc5"/>
    <property type="match status" value="1"/>
</dbReference>
<comment type="caution">
    <text evidence="4">The sequence shown here is derived from an EMBL/GenBank/DDBJ whole genome shotgun (WGS) entry which is preliminary data.</text>
</comment>